<comment type="caution">
    <text evidence="1">The sequence shown here is derived from an EMBL/GenBank/DDBJ whole genome shotgun (WGS) entry which is preliminary data.</text>
</comment>
<protein>
    <submittedName>
        <fullName evidence="1">Uncharacterized protein</fullName>
    </submittedName>
</protein>
<reference evidence="1 2" key="1">
    <citation type="journal article" date="2021" name="Front. Genet.">
        <title>Chromosome-Level Genome Assembly Reveals Significant Gene Expansion in the Toll and IMD Signaling Pathways of Dendrolimus kikuchii.</title>
        <authorList>
            <person name="Zhou J."/>
            <person name="Wu P."/>
            <person name="Xiong Z."/>
            <person name="Liu N."/>
            <person name="Zhao N."/>
            <person name="Ji M."/>
            <person name="Qiu Y."/>
            <person name="Yang B."/>
        </authorList>
    </citation>
    <scope>NUCLEOTIDE SEQUENCE [LARGE SCALE GENOMIC DNA]</scope>
    <source>
        <strain evidence="1">Ann1</strain>
    </source>
</reference>
<sequence length="371" mass="41852">MSEVLKELVFKRGSLKGNITRLQTFIKSDALEEANKAQLEKRALALENIATTSPSVSKSAERLSSHVAVQQPACIKCNLDSHKIFNCKEFALMPSAERIEFAKDNKLCNICLNNHIGKCKFHFRCTHCKKGHNSLLHPNEQDPVTLFSNTCNNVLIPTARIKLFSRDNREVHVKAVLDTGSQVSLVTSKVLDVLGLTPTQTRTNIVGFKNTVNNIKSYIPLEVHSMTSTFKKIINFHVVDKITCKLPQHPIDTSKLNIPPGLVLADDTFNIPSEINMLLGADVFFEVALPQTPVYVSQNQQQNMNQYLHVNKKYRVPPSLFNTRFGHIIGACKSPYRRLPRPRRVSCRSHPEHRGPRSRQKEGLEKTARQS</sequence>
<organism evidence="1 2">
    <name type="scientific">Dendrolimus kikuchii</name>
    <dbReference type="NCBI Taxonomy" id="765133"/>
    <lineage>
        <taxon>Eukaryota</taxon>
        <taxon>Metazoa</taxon>
        <taxon>Ecdysozoa</taxon>
        <taxon>Arthropoda</taxon>
        <taxon>Hexapoda</taxon>
        <taxon>Insecta</taxon>
        <taxon>Pterygota</taxon>
        <taxon>Neoptera</taxon>
        <taxon>Endopterygota</taxon>
        <taxon>Lepidoptera</taxon>
        <taxon>Glossata</taxon>
        <taxon>Ditrysia</taxon>
        <taxon>Bombycoidea</taxon>
        <taxon>Lasiocampidae</taxon>
        <taxon>Dendrolimus</taxon>
    </lineage>
</organism>
<gene>
    <name evidence="1" type="ORF">K1T71_002211</name>
</gene>
<evidence type="ECO:0000313" key="2">
    <source>
        <dbReference type="Proteomes" id="UP000824533"/>
    </source>
</evidence>
<proteinExistence type="predicted"/>
<dbReference type="Proteomes" id="UP000824533">
    <property type="component" value="Linkage Group LG03"/>
</dbReference>
<name>A0ACC1DHD8_9NEOP</name>
<accession>A0ACC1DHD8</accession>
<keyword evidence="2" id="KW-1185">Reference proteome</keyword>
<dbReference type="EMBL" id="CM034389">
    <property type="protein sequence ID" value="KAJ0182842.1"/>
    <property type="molecule type" value="Genomic_DNA"/>
</dbReference>
<evidence type="ECO:0000313" key="1">
    <source>
        <dbReference type="EMBL" id="KAJ0182842.1"/>
    </source>
</evidence>